<feature type="compositionally biased region" description="Low complexity" evidence="1">
    <location>
        <begin position="219"/>
        <end position="240"/>
    </location>
</feature>
<feature type="chain" id="PRO_5038095795" description="Lipoprotein" evidence="2">
    <location>
        <begin position="24"/>
        <end position="240"/>
    </location>
</feature>
<evidence type="ECO:0000313" key="4">
    <source>
        <dbReference type="Proteomes" id="UP000670475"/>
    </source>
</evidence>
<evidence type="ECO:0000256" key="1">
    <source>
        <dbReference type="SAM" id="MobiDB-lite"/>
    </source>
</evidence>
<feature type="compositionally biased region" description="Basic and acidic residues" evidence="1">
    <location>
        <begin position="33"/>
        <end position="43"/>
    </location>
</feature>
<keyword evidence="4" id="KW-1185">Reference proteome</keyword>
<evidence type="ECO:0008006" key="5">
    <source>
        <dbReference type="Google" id="ProtNLM"/>
    </source>
</evidence>
<dbReference type="AlphaFoldDB" id="A0A940MDS2"/>
<sequence length="240" mass="24137">MKKTAVRAAAVVAAALFASTATACSSSGSSTHHKGDTAEHVKAAADSASPSSSMSAGMKDAAATIMTSKVPGLGEILVDSKGHTLYMFAKDTTDKSMCTGACAKAWPPAIVTAKPKAGTMSPSPSMSASMSASASASASMSASPSPSSSAMVKESLLGTVKRSDGTLQATYDKHPLYYFAEDKKAGEALGQGSTAFGAKWYVLDAQGKRVTAMPMKSASPSSTGTPTMKSSSSGSSGSQY</sequence>
<feature type="region of interest" description="Disordered" evidence="1">
    <location>
        <begin position="211"/>
        <end position="240"/>
    </location>
</feature>
<feature type="signal peptide" evidence="2">
    <location>
        <begin position="1"/>
        <end position="23"/>
    </location>
</feature>
<organism evidence="3 4">
    <name type="scientific">Streptomyces montanisoli</name>
    <dbReference type="NCBI Taxonomy" id="2798581"/>
    <lineage>
        <taxon>Bacteria</taxon>
        <taxon>Bacillati</taxon>
        <taxon>Actinomycetota</taxon>
        <taxon>Actinomycetes</taxon>
        <taxon>Kitasatosporales</taxon>
        <taxon>Streptomycetaceae</taxon>
        <taxon>Streptomyces</taxon>
    </lineage>
</organism>
<dbReference type="Proteomes" id="UP000670475">
    <property type="component" value="Unassembled WGS sequence"/>
</dbReference>
<dbReference type="GO" id="GO:0043448">
    <property type="term" value="P:alkane catabolic process"/>
    <property type="evidence" value="ECO:0007669"/>
    <property type="project" value="TreeGrafter"/>
</dbReference>
<feature type="region of interest" description="Disordered" evidence="1">
    <location>
        <begin position="25"/>
        <end position="55"/>
    </location>
</feature>
<dbReference type="PANTHER" id="PTHR39335:SF1">
    <property type="entry name" value="BLL4220 PROTEIN"/>
    <property type="match status" value="1"/>
</dbReference>
<feature type="compositionally biased region" description="Low complexity" evidence="1">
    <location>
        <begin position="44"/>
        <end position="55"/>
    </location>
</feature>
<comment type="caution">
    <text evidence="3">The sequence shown here is derived from an EMBL/GenBank/DDBJ whole genome shotgun (WGS) entry which is preliminary data.</text>
</comment>
<reference evidence="3" key="1">
    <citation type="submission" date="2021-03" db="EMBL/GenBank/DDBJ databases">
        <title>Whole genome sequence of Streptomyces bomunensis MMS17-BM035.</title>
        <authorList>
            <person name="Lee J.H."/>
        </authorList>
    </citation>
    <scope>NUCLEOTIDE SEQUENCE</scope>
    <source>
        <strain evidence="3">MMS17-BM035</strain>
    </source>
</reference>
<protein>
    <recommendedName>
        <fullName evidence="5">Lipoprotein</fullName>
    </recommendedName>
</protein>
<name>A0A940MDS2_9ACTN</name>
<accession>A0A940MDS2</accession>
<dbReference type="InterPro" id="IPR005297">
    <property type="entry name" value="Lipoprotein_repeat"/>
</dbReference>
<proteinExistence type="predicted"/>
<evidence type="ECO:0000313" key="3">
    <source>
        <dbReference type="EMBL" id="MBP0456828.1"/>
    </source>
</evidence>
<dbReference type="PROSITE" id="PS51257">
    <property type="entry name" value="PROKAR_LIPOPROTEIN"/>
    <property type="match status" value="1"/>
</dbReference>
<dbReference type="EMBL" id="JAGIQL010000010">
    <property type="protein sequence ID" value="MBP0456828.1"/>
    <property type="molecule type" value="Genomic_DNA"/>
</dbReference>
<evidence type="ECO:0000256" key="2">
    <source>
        <dbReference type="SAM" id="SignalP"/>
    </source>
</evidence>
<dbReference type="Pfam" id="PF03640">
    <property type="entry name" value="Lipoprotein_15"/>
    <property type="match status" value="2"/>
</dbReference>
<gene>
    <name evidence="3" type="ORF">JFN87_04815</name>
</gene>
<dbReference type="RefSeq" id="WP_209338605.1">
    <property type="nucleotide sequence ID" value="NZ_JAGIQL010000010.1"/>
</dbReference>
<keyword evidence="2" id="KW-0732">Signal</keyword>
<dbReference type="PANTHER" id="PTHR39335">
    <property type="entry name" value="BLL4220 PROTEIN"/>
    <property type="match status" value="1"/>
</dbReference>